<reference evidence="2" key="1">
    <citation type="submission" date="2022-06" db="EMBL/GenBank/DDBJ databases">
        <title>Sphingomicrobium sedimins sp. nov., a marine bacterium isolated from tidal flat.</title>
        <authorList>
            <person name="Kim C.-H."/>
            <person name="Yoo Y."/>
            <person name="Kim J.-J."/>
        </authorList>
    </citation>
    <scope>NUCLEOTIDE SEQUENCE</scope>
    <source>
        <strain evidence="2">GRR-S6-50</strain>
    </source>
</reference>
<protein>
    <submittedName>
        <fullName evidence="2">Beta-lactamase family protein</fullName>
    </submittedName>
</protein>
<evidence type="ECO:0000259" key="1">
    <source>
        <dbReference type="Pfam" id="PF00144"/>
    </source>
</evidence>
<dbReference type="InterPro" id="IPR001466">
    <property type="entry name" value="Beta-lactam-related"/>
</dbReference>
<gene>
    <name evidence="2" type="ORF">NDO55_10750</name>
</gene>
<dbReference type="Proteomes" id="UP001155128">
    <property type="component" value="Unassembled WGS sequence"/>
</dbReference>
<dbReference type="InterPro" id="IPR012338">
    <property type="entry name" value="Beta-lactam/transpept-like"/>
</dbReference>
<evidence type="ECO:0000313" key="2">
    <source>
        <dbReference type="EMBL" id="MCM8558295.1"/>
    </source>
</evidence>
<evidence type="ECO:0000313" key="3">
    <source>
        <dbReference type="Proteomes" id="UP001155128"/>
    </source>
</evidence>
<comment type="caution">
    <text evidence="2">The sequence shown here is derived from an EMBL/GenBank/DDBJ whole genome shotgun (WGS) entry which is preliminary data.</text>
</comment>
<accession>A0A9X2J3Q1</accession>
<feature type="domain" description="Beta-lactamase-related" evidence="1">
    <location>
        <begin position="66"/>
        <end position="321"/>
    </location>
</feature>
<dbReference type="PROSITE" id="PS51257">
    <property type="entry name" value="PROKAR_LIPOPROTEIN"/>
    <property type="match status" value="1"/>
</dbReference>
<keyword evidence="3" id="KW-1185">Reference proteome</keyword>
<dbReference type="InterPro" id="IPR050789">
    <property type="entry name" value="Diverse_Enzym_Activities"/>
</dbReference>
<dbReference type="PANTHER" id="PTHR43283:SF7">
    <property type="entry name" value="BETA-LACTAMASE-RELATED DOMAIN-CONTAINING PROTEIN"/>
    <property type="match status" value="1"/>
</dbReference>
<dbReference type="Gene3D" id="3.40.710.10">
    <property type="entry name" value="DD-peptidase/beta-lactamase superfamily"/>
    <property type="match status" value="1"/>
</dbReference>
<dbReference type="EMBL" id="JAMSHT010000001">
    <property type="protein sequence ID" value="MCM8558295.1"/>
    <property type="molecule type" value="Genomic_DNA"/>
</dbReference>
<name>A0A9X2J3Q1_9SPHN</name>
<sequence>MKRLLLIPVAIALGGCPPTEKHIRGGAAAPPSIVYSTAVGQALDEGNFIGAFAWSGLDGDWPELTNNNAPWPWASVTKQIVATLVMQQVDAGRMALDAPAYAYLPEIGEGSPTVRQLLQHQSGLRNPDESDPDAEGLPSFYTDGPTGLDWCLAERGPVPSEGWSYNNCDYIVLGAMLERLTGKTLADLMQRDIFEPAGIKYTDFADVESDWGIFGAEEEMLARVARYGASAGLVGQPREMVKFDRALMDGLLLSEEARAEMWAGDPALGYMGLGQWSFPAPLAGCEEPVQLVERRGGIGPYQIRNFIAPDRGAALALLTYQPDFEFGEIWTGEGFSFDVLSAALCGEGDAQ</sequence>
<dbReference type="PANTHER" id="PTHR43283">
    <property type="entry name" value="BETA-LACTAMASE-RELATED"/>
    <property type="match status" value="1"/>
</dbReference>
<proteinExistence type="predicted"/>
<dbReference type="Pfam" id="PF00144">
    <property type="entry name" value="Beta-lactamase"/>
    <property type="match status" value="1"/>
</dbReference>
<dbReference type="SUPFAM" id="SSF56601">
    <property type="entry name" value="beta-lactamase/transpeptidase-like"/>
    <property type="match status" value="1"/>
</dbReference>
<dbReference type="RefSeq" id="WP_252115089.1">
    <property type="nucleotide sequence ID" value="NZ_JAMSHT010000001.1"/>
</dbReference>
<dbReference type="AlphaFoldDB" id="A0A9X2J3Q1"/>
<organism evidence="2 3">
    <name type="scientific">Sphingomicrobium sediminis</name>
    <dbReference type="NCBI Taxonomy" id="2950949"/>
    <lineage>
        <taxon>Bacteria</taxon>
        <taxon>Pseudomonadati</taxon>
        <taxon>Pseudomonadota</taxon>
        <taxon>Alphaproteobacteria</taxon>
        <taxon>Sphingomonadales</taxon>
        <taxon>Sphingomonadaceae</taxon>
        <taxon>Sphingomicrobium</taxon>
    </lineage>
</organism>